<dbReference type="Pfam" id="PF13602">
    <property type="entry name" value="ADH_zinc_N_2"/>
    <property type="match status" value="1"/>
</dbReference>
<organism evidence="2 3">
    <name type="scientific">Pseudonocardia acidicola</name>
    <dbReference type="NCBI Taxonomy" id="2724939"/>
    <lineage>
        <taxon>Bacteria</taxon>
        <taxon>Bacillati</taxon>
        <taxon>Actinomycetota</taxon>
        <taxon>Actinomycetes</taxon>
        <taxon>Pseudonocardiales</taxon>
        <taxon>Pseudonocardiaceae</taxon>
        <taxon>Pseudonocardia</taxon>
    </lineage>
</organism>
<reference evidence="2 3" key="1">
    <citation type="submission" date="2020-04" db="EMBL/GenBank/DDBJ databases">
        <authorList>
            <person name="Klaysubun C."/>
            <person name="Duangmal K."/>
            <person name="Lipun K."/>
        </authorList>
    </citation>
    <scope>NUCLEOTIDE SEQUENCE [LARGE SCALE GENOMIC DNA]</scope>
    <source>
        <strain evidence="2 3">K10HN5</strain>
    </source>
</reference>
<proteinExistence type="predicted"/>
<dbReference type="InterPro" id="IPR013154">
    <property type="entry name" value="ADH-like_N"/>
</dbReference>
<feature type="domain" description="Enoyl reductase (ER)" evidence="1">
    <location>
        <begin position="10"/>
        <end position="294"/>
    </location>
</feature>
<keyword evidence="3" id="KW-1185">Reference proteome</keyword>
<dbReference type="EMBL" id="JAAXLA010000049">
    <property type="protein sequence ID" value="NMI00125.1"/>
    <property type="molecule type" value="Genomic_DNA"/>
</dbReference>
<protein>
    <submittedName>
        <fullName evidence="2">NADP-dependent oxidoreductase</fullName>
    </submittedName>
</protein>
<dbReference type="InterPro" id="IPR011032">
    <property type="entry name" value="GroES-like_sf"/>
</dbReference>
<evidence type="ECO:0000313" key="3">
    <source>
        <dbReference type="Proteomes" id="UP000820669"/>
    </source>
</evidence>
<dbReference type="CDD" id="cd05289">
    <property type="entry name" value="MDR_like_2"/>
    <property type="match status" value="1"/>
</dbReference>
<evidence type="ECO:0000259" key="1">
    <source>
        <dbReference type="SMART" id="SM00829"/>
    </source>
</evidence>
<dbReference type="Pfam" id="PF08240">
    <property type="entry name" value="ADH_N"/>
    <property type="match status" value="1"/>
</dbReference>
<dbReference type="SMART" id="SM00829">
    <property type="entry name" value="PKS_ER"/>
    <property type="match status" value="1"/>
</dbReference>
<dbReference type="SUPFAM" id="SSF50129">
    <property type="entry name" value="GroES-like"/>
    <property type="match status" value="1"/>
</dbReference>
<dbReference type="InterPro" id="IPR036291">
    <property type="entry name" value="NAD(P)-bd_dom_sf"/>
</dbReference>
<sequence>MRVVRYDRFAGIDGLYLEDATIPAAAPGHAVVQIRSTCINPGSLSALHGSSYVPVRDLAGIVVAVGADVSGFEVGTEVLGWLQGWAAHAEYAAVPADQLIEKPAGLPWDVAGSLFVTPMAGLAGVQAVQPREGETLVVAGASGGVGLTAVQLAQRKGATVVGIAGPASATRLADLGAIPVVYGDGVAATIRDEVGGKVDAFLDAYGPGYIDLALELGVPPQRIATVVDYRGAQDKGVRATGTMDAGGRTALRELAELAAAGELQIPIAATYSLADVQTAYRRLSEDRPFGRVVLHPHDPGVSVE</sequence>
<dbReference type="Gene3D" id="3.90.180.10">
    <property type="entry name" value="Medium-chain alcohol dehydrogenases, catalytic domain"/>
    <property type="match status" value="1"/>
</dbReference>
<dbReference type="RefSeq" id="WP_169383605.1">
    <property type="nucleotide sequence ID" value="NZ_JAAXLA010000049.1"/>
</dbReference>
<name>A0ABX1SGR6_9PSEU</name>
<dbReference type="InterPro" id="IPR020843">
    <property type="entry name" value="ER"/>
</dbReference>
<dbReference type="PANTHER" id="PTHR43482:SF1">
    <property type="entry name" value="PROTEIN AST1-RELATED"/>
    <property type="match status" value="1"/>
</dbReference>
<dbReference type="Gene3D" id="3.40.50.720">
    <property type="entry name" value="NAD(P)-binding Rossmann-like Domain"/>
    <property type="match status" value="1"/>
</dbReference>
<accession>A0ABX1SGR6</accession>
<dbReference type="SUPFAM" id="SSF51735">
    <property type="entry name" value="NAD(P)-binding Rossmann-fold domains"/>
    <property type="match status" value="1"/>
</dbReference>
<dbReference type="PANTHER" id="PTHR43482">
    <property type="entry name" value="PROTEIN AST1-RELATED"/>
    <property type="match status" value="1"/>
</dbReference>
<gene>
    <name evidence="2" type="ORF">HF526_22840</name>
</gene>
<dbReference type="Proteomes" id="UP000820669">
    <property type="component" value="Unassembled WGS sequence"/>
</dbReference>
<comment type="caution">
    <text evidence="2">The sequence shown here is derived from an EMBL/GenBank/DDBJ whole genome shotgun (WGS) entry which is preliminary data.</text>
</comment>
<dbReference type="InterPro" id="IPR052585">
    <property type="entry name" value="Lipid_raft_assoc_Zn_ADH"/>
</dbReference>
<evidence type="ECO:0000313" key="2">
    <source>
        <dbReference type="EMBL" id="NMI00125.1"/>
    </source>
</evidence>